<protein>
    <recommendedName>
        <fullName evidence="3">Solute-binding protein family 3/N-terminal domain-containing protein</fullName>
    </recommendedName>
</protein>
<feature type="signal peptide" evidence="2">
    <location>
        <begin position="1"/>
        <end position="31"/>
    </location>
</feature>
<accession>A0A3E0VLX1</accession>
<comment type="caution">
    <text evidence="4">The sequence shown here is derived from an EMBL/GenBank/DDBJ whole genome shotgun (WGS) entry which is preliminary data.</text>
</comment>
<reference evidence="4 5" key="1">
    <citation type="submission" date="2017-04" db="EMBL/GenBank/DDBJ databases">
        <title>Comparative genome analysis of Subtercola boreus.</title>
        <authorList>
            <person name="Cho Y.-J."/>
            <person name="Cho A."/>
            <person name="Kim O.-S."/>
            <person name="Lee J.-I."/>
        </authorList>
    </citation>
    <scope>NUCLEOTIDE SEQUENCE [LARGE SCALE GENOMIC DNA]</scope>
    <source>
        <strain evidence="4 5">K300</strain>
    </source>
</reference>
<proteinExistence type="predicted"/>
<feature type="chain" id="PRO_5038838499" description="Solute-binding protein family 3/N-terminal domain-containing protein" evidence="2">
    <location>
        <begin position="32"/>
        <end position="313"/>
    </location>
</feature>
<name>A0A3E0VLX1_9MICO</name>
<evidence type="ECO:0000256" key="2">
    <source>
        <dbReference type="SAM" id="SignalP"/>
    </source>
</evidence>
<sequence>MTATVFTRITATIATASAIALLASGCSSTSAGTEAAAADTTGTTVAHSVDESLRALLPKEVLDAGVVNVGAPYVLPPSVGIGDGAEPVGISPDLAAAFGDILGVDFVWRDVKEPIPAIQSGAIDISIGFLSDTPARQQVLTMIDQMQNQSAILVPKENADKVTDIASMCGMTLAVVSGSQQEIRAKTISDAECAAKPITINPFTSAADATTAVQSGRASGFVAPALILANTVKTSGDGSTFALTDARYPDNPFAMGVALDRKDFAAAILGALKILVADGTYHEIMEKHGAADIELTEDQVVINGGGTSAFPID</sequence>
<keyword evidence="1 2" id="KW-0732">Signal</keyword>
<dbReference type="PANTHER" id="PTHR35936">
    <property type="entry name" value="MEMBRANE-BOUND LYTIC MUREIN TRANSGLYCOSYLASE F"/>
    <property type="match status" value="1"/>
</dbReference>
<dbReference type="Pfam" id="PF00497">
    <property type="entry name" value="SBP_bac_3"/>
    <property type="match status" value="1"/>
</dbReference>
<gene>
    <name evidence="4" type="ORF">B7R54_18040</name>
</gene>
<dbReference type="InterPro" id="IPR001638">
    <property type="entry name" value="Solute-binding_3/MltF_N"/>
</dbReference>
<dbReference type="AlphaFoldDB" id="A0A3E0VLX1"/>
<evidence type="ECO:0000313" key="4">
    <source>
        <dbReference type="EMBL" id="RFA10896.1"/>
    </source>
</evidence>
<dbReference type="PANTHER" id="PTHR35936:SF17">
    <property type="entry name" value="ARGININE-BINDING EXTRACELLULAR PROTEIN ARTP"/>
    <property type="match status" value="1"/>
</dbReference>
<dbReference type="SMART" id="SM00062">
    <property type="entry name" value="PBPb"/>
    <property type="match status" value="1"/>
</dbReference>
<dbReference type="OrthoDB" id="4633994at2"/>
<evidence type="ECO:0000259" key="3">
    <source>
        <dbReference type="SMART" id="SM00062"/>
    </source>
</evidence>
<dbReference type="SUPFAM" id="SSF53850">
    <property type="entry name" value="Periplasmic binding protein-like II"/>
    <property type="match status" value="1"/>
</dbReference>
<dbReference type="RefSeq" id="WP_116416273.1">
    <property type="nucleotide sequence ID" value="NZ_NBWZ01000001.1"/>
</dbReference>
<organism evidence="4 5">
    <name type="scientific">Subtercola boreus</name>
    <dbReference type="NCBI Taxonomy" id="120213"/>
    <lineage>
        <taxon>Bacteria</taxon>
        <taxon>Bacillati</taxon>
        <taxon>Actinomycetota</taxon>
        <taxon>Actinomycetes</taxon>
        <taxon>Micrococcales</taxon>
        <taxon>Microbacteriaceae</taxon>
        <taxon>Subtercola</taxon>
    </lineage>
</organism>
<dbReference type="EMBL" id="NBWZ01000001">
    <property type="protein sequence ID" value="RFA10896.1"/>
    <property type="molecule type" value="Genomic_DNA"/>
</dbReference>
<feature type="domain" description="Solute-binding protein family 3/N-terminal" evidence="3">
    <location>
        <begin position="66"/>
        <end position="292"/>
    </location>
</feature>
<keyword evidence="5" id="KW-1185">Reference proteome</keyword>
<evidence type="ECO:0000256" key="1">
    <source>
        <dbReference type="ARBA" id="ARBA00022729"/>
    </source>
</evidence>
<dbReference type="Gene3D" id="3.40.190.10">
    <property type="entry name" value="Periplasmic binding protein-like II"/>
    <property type="match status" value="2"/>
</dbReference>
<evidence type="ECO:0000313" key="5">
    <source>
        <dbReference type="Proteomes" id="UP000256486"/>
    </source>
</evidence>
<dbReference type="Proteomes" id="UP000256486">
    <property type="component" value="Unassembled WGS sequence"/>
</dbReference>